<evidence type="ECO:0000313" key="5">
    <source>
        <dbReference type="Proteomes" id="UP001383192"/>
    </source>
</evidence>
<evidence type="ECO:0000256" key="2">
    <source>
        <dbReference type="SAM" id="Phobius"/>
    </source>
</evidence>
<evidence type="ECO:0000256" key="1">
    <source>
        <dbReference type="ARBA" id="ARBA00004141"/>
    </source>
</evidence>
<reference evidence="4 5" key="1">
    <citation type="submission" date="2024-01" db="EMBL/GenBank/DDBJ databases">
        <title>A draft genome for a cacao thread blight-causing isolate of Paramarasmius palmivorus.</title>
        <authorList>
            <person name="Baruah I.K."/>
            <person name="Bukari Y."/>
            <person name="Amoako-Attah I."/>
            <person name="Meinhardt L.W."/>
            <person name="Bailey B.A."/>
            <person name="Cohen S.P."/>
        </authorList>
    </citation>
    <scope>NUCLEOTIDE SEQUENCE [LARGE SCALE GENOMIC DNA]</scope>
    <source>
        <strain evidence="4 5">GH-12</strain>
    </source>
</reference>
<dbReference type="Proteomes" id="UP001383192">
    <property type="component" value="Unassembled WGS sequence"/>
</dbReference>
<proteinExistence type="predicted"/>
<comment type="subcellular location">
    <subcellularLocation>
        <location evidence="1">Membrane</location>
        <topology evidence="1">Multi-pass membrane protein</topology>
    </subcellularLocation>
</comment>
<dbReference type="EMBL" id="JAYKXP010000015">
    <property type="protein sequence ID" value="KAK7049808.1"/>
    <property type="molecule type" value="Genomic_DNA"/>
</dbReference>
<name>A0AAW0DGF9_9AGAR</name>
<organism evidence="4 5">
    <name type="scientific">Paramarasmius palmivorus</name>
    <dbReference type="NCBI Taxonomy" id="297713"/>
    <lineage>
        <taxon>Eukaryota</taxon>
        <taxon>Fungi</taxon>
        <taxon>Dikarya</taxon>
        <taxon>Basidiomycota</taxon>
        <taxon>Agaricomycotina</taxon>
        <taxon>Agaricomycetes</taxon>
        <taxon>Agaricomycetidae</taxon>
        <taxon>Agaricales</taxon>
        <taxon>Marasmiineae</taxon>
        <taxon>Marasmiaceae</taxon>
        <taxon>Paramarasmius</taxon>
    </lineage>
</organism>
<dbReference type="Pfam" id="PF24357">
    <property type="entry name" value="TMD0_ABC"/>
    <property type="match status" value="1"/>
</dbReference>
<feature type="transmembrane region" description="Helical" evidence="2">
    <location>
        <begin position="160"/>
        <end position="179"/>
    </location>
</feature>
<dbReference type="AlphaFoldDB" id="A0AAW0DGF9"/>
<feature type="transmembrane region" description="Helical" evidence="2">
    <location>
        <begin position="60"/>
        <end position="82"/>
    </location>
</feature>
<keyword evidence="2" id="KW-0472">Membrane</keyword>
<feature type="domain" description="ABC transporter TMD0" evidence="3">
    <location>
        <begin position="13"/>
        <end position="146"/>
    </location>
</feature>
<keyword evidence="5" id="KW-1185">Reference proteome</keyword>
<evidence type="ECO:0000313" key="4">
    <source>
        <dbReference type="EMBL" id="KAK7049808.1"/>
    </source>
</evidence>
<gene>
    <name evidence="4" type="ORF">VNI00_005238</name>
</gene>
<feature type="transmembrane region" description="Helical" evidence="2">
    <location>
        <begin position="22"/>
        <end position="40"/>
    </location>
</feature>
<feature type="transmembrane region" description="Helical" evidence="2">
    <location>
        <begin position="117"/>
        <end position="140"/>
    </location>
</feature>
<keyword evidence="2" id="KW-1133">Transmembrane helix</keyword>
<sequence length="194" mass="21600">MPLCANRVPLPGSPSTCTLDTVIVPLPSFLLVAAFLLLYLRLLKAKPSPGATSYPKWLHYVYFILVIAALGMALLEIGRLVVDDLGVGLLPITPVAFFLVLYILWHERRVRTRAMSYLLSGYWLFLCIVFIVKTVRLRVLEQHESAKSKYPASDQLLDNAVMAGLFAVFFCAEIISIMLSKSVTPEPFELGGVR</sequence>
<feature type="transmembrane region" description="Helical" evidence="2">
    <location>
        <begin position="88"/>
        <end position="105"/>
    </location>
</feature>
<comment type="caution">
    <text evidence="4">The sequence shown here is derived from an EMBL/GenBank/DDBJ whole genome shotgun (WGS) entry which is preliminary data.</text>
</comment>
<evidence type="ECO:0000259" key="3">
    <source>
        <dbReference type="Pfam" id="PF24357"/>
    </source>
</evidence>
<dbReference type="InterPro" id="IPR056227">
    <property type="entry name" value="TMD0_ABC"/>
</dbReference>
<keyword evidence="2" id="KW-0812">Transmembrane</keyword>
<dbReference type="GO" id="GO:0016020">
    <property type="term" value="C:membrane"/>
    <property type="evidence" value="ECO:0007669"/>
    <property type="project" value="UniProtKB-SubCell"/>
</dbReference>
<accession>A0AAW0DGF9</accession>
<protein>
    <recommendedName>
        <fullName evidence="3">ABC transporter TMD0 domain-containing protein</fullName>
    </recommendedName>
</protein>